<dbReference type="PROSITE" id="PS51747">
    <property type="entry name" value="CYT_DCMP_DEAMINASES_2"/>
    <property type="match status" value="1"/>
</dbReference>
<evidence type="ECO:0000256" key="14">
    <source>
        <dbReference type="PIRSR" id="PIRSR606262-3"/>
    </source>
</evidence>
<name>A0AAP2GW57_9BACT</name>
<comment type="similarity">
    <text evidence="3 15">Belongs to the cytidine and deoxycytidylate deaminase family.</text>
</comment>
<dbReference type="InterPro" id="IPR002125">
    <property type="entry name" value="CMP_dCMP_dom"/>
</dbReference>
<dbReference type="GO" id="GO:0055086">
    <property type="term" value="P:nucleobase-containing small molecule metabolic process"/>
    <property type="evidence" value="ECO:0007669"/>
    <property type="project" value="UniProtKB-ARBA"/>
</dbReference>
<feature type="active site" description="Proton donor" evidence="12">
    <location>
        <position position="69"/>
    </location>
</feature>
<dbReference type="NCBIfam" id="NF004064">
    <property type="entry name" value="PRK05578.1"/>
    <property type="match status" value="1"/>
</dbReference>
<dbReference type="PANTHER" id="PTHR11644:SF2">
    <property type="entry name" value="CYTIDINE DEAMINASE"/>
    <property type="match status" value="1"/>
</dbReference>
<organism evidence="17 18">
    <name type="scientific">Dawidia cretensis</name>
    <dbReference type="NCBI Taxonomy" id="2782350"/>
    <lineage>
        <taxon>Bacteria</taxon>
        <taxon>Pseudomonadati</taxon>
        <taxon>Bacteroidota</taxon>
        <taxon>Cytophagia</taxon>
        <taxon>Cytophagales</taxon>
        <taxon>Chryseotaleaceae</taxon>
        <taxon>Dawidia</taxon>
    </lineage>
</organism>
<evidence type="ECO:0000256" key="12">
    <source>
        <dbReference type="PIRSR" id="PIRSR606262-1"/>
    </source>
</evidence>
<feature type="binding site" evidence="14">
    <location>
        <position position="109"/>
    </location>
    <ligand>
        <name>Zn(2+)</name>
        <dbReference type="ChEBI" id="CHEBI:29105"/>
        <note>catalytic</note>
    </ligand>
</feature>
<proteinExistence type="inferred from homology"/>
<dbReference type="InterPro" id="IPR016193">
    <property type="entry name" value="Cytidine_deaminase-like"/>
</dbReference>
<evidence type="ECO:0000256" key="10">
    <source>
        <dbReference type="ARBA" id="ARBA00049252"/>
    </source>
</evidence>
<comment type="cofactor">
    <cofactor evidence="1 14 15">
        <name>Zn(2+)</name>
        <dbReference type="ChEBI" id="CHEBI:29105"/>
    </cofactor>
</comment>
<evidence type="ECO:0000256" key="9">
    <source>
        <dbReference type="ARBA" id="ARBA00032005"/>
    </source>
</evidence>
<accession>A0AAP2GW57</accession>
<protein>
    <recommendedName>
        <fullName evidence="5 15">Cytidine deaminase</fullName>
        <ecNumber evidence="4 15">3.5.4.5</ecNumber>
    </recommendedName>
    <alternativeName>
        <fullName evidence="9 15">Cytidine aminohydrolase</fullName>
    </alternativeName>
</protein>
<dbReference type="GO" id="GO:0008270">
    <property type="term" value="F:zinc ion binding"/>
    <property type="evidence" value="ECO:0007669"/>
    <property type="project" value="UniProtKB-UniRule"/>
</dbReference>
<feature type="binding site" evidence="14">
    <location>
        <position position="67"/>
    </location>
    <ligand>
        <name>Zn(2+)</name>
        <dbReference type="ChEBI" id="CHEBI:29105"/>
        <note>catalytic</note>
    </ligand>
</feature>
<evidence type="ECO:0000313" key="17">
    <source>
        <dbReference type="EMBL" id="MBT1710187.1"/>
    </source>
</evidence>
<evidence type="ECO:0000256" key="13">
    <source>
        <dbReference type="PIRSR" id="PIRSR606262-2"/>
    </source>
</evidence>
<dbReference type="InterPro" id="IPR006262">
    <property type="entry name" value="Cyt_deam_tetra"/>
</dbReference>
<comment type="caution">
    <text evidence="17">The sequence shown here is derived from an EMBL/GenBank/DDBJ whole genome shotgun (WGS) entry which is preliminary data.</text>
</comment>
<dbReference type="EMBL" id="JAHESE010000020">
    <property type="protein sequence ID" value="MBT1710187.1"/>
    <property type="molecule type" value="Genomic_DNA"/>
</dbReference>
<feature type="binding site" evidence="13">
    <location>
        <begin position="56"/>
        <end position="62"/>
    </location>
    <ligand>
        <name>substrate</name>
    </ligand>
</feature>
<reference evidence="17 18" key="1">
    <citation type="submission" date="2021-05" db="EMBL/GenBank/DDBJ databases">
        <title>A Polyphasic approach of four new species of the genus Ohtaekwangia: Ohtaekwangia histidinii sp. nov., Ohtaekwangia cretensis sp. nov., Ohtaekwangia indiensis sp. nov., Ohtaekwangia reichenbachii sp. nov. from diverse environment.</title>
        <authorList>
            <person name="Octaviana S."/>
        </authorList>
    </citation>
    <scope>NUCLEOTIDE SEQUENCE [LARGE SCALE GENOMIC DNA]</scope>
    <source>
        <strain evidence="17 18">PWU5</strain>
    </source>
</reference>
<dbReference type="RefSeq" id="WP_254085764.1">
    <property type="nucleotide sequence ID" value="NZ_JAHESE010000020.1"/>
</dbReference>
<keyword evidence="8 14" id="KW-0862">Zinc</keyword>
<keyword evidence="6 14" id="KW-0479">Metal-binding</keyword>
<dbReference type="GO" id="GO:0072527">
    <property type="term" value="P:pyrimidine-containing compound metabolic process"/>
    <property type="evidence" value="ECO:0007669"/>
    <property type="project" value="UniProtKB-ARBA"/>
</dbReference>
<feature type="domain" description="CMP/dCMP-type deaminase" evidence="16">
    <location>
        <begin position="15"/>
        <end position="152"/>
    </location>
</feature>
<evidence type="ECO:0000256" key="5">
    <source>
        <dbReference type="ARBA" id="ARBA00018266"/>
    </source>
</evidence>
<dbReference type="EC" id="3.5.4.5" evidence="4 15"/>
<dbReference type="AlphaFoldDB" id="A0AAP2GW57"/>
<evidence type="ECO:0000256" key="15">
    <source>
        <dbReference type="RuleBase" id="RU364006"/>
    </source>
</evidence>
<dbReference type="Proteomes" id="UP001319080">
    <property type="component" value="Unassembled WGS sequence"/>
</dbReference>
<feature type="binding site" evidence="14">
    <location>
        <position position="106"/>
    </location>
    <ligand>
        <name>Zn(2+)</name>
        <dbReference type="ChEBI" id="CHEBI:29105"/>
        <note>catalytic</note>
    </ligand>
</feature>
<evidence type="ECO:0000256" key="4">
    <source>
        <dbReference type="ARBA" id="ARBA00012783"/>
    </source>
</evidence>
<dbReference type="PANTHER" id="PTHR11644">
    <property type="entry name" value="CYTIDINE DEAMINASE"/>
    <property type="match status" value="1"/>
</dbReference>
<evidence type="ECO:0000256" key="6">
    <source>
        <dbReference type="ARBA" id="ARBA00022723"/>
    </source>
</evidence>
<dbReference type="GO" id="GO:0005829">
    <property type="term" value="C:cytosol"/>
    <property type="evidence" value="ECO:0007669"/>
    <property type="project" value="TreeGrafter"/>
</dbReference>
<keyword evidence="18" id="KW-1185">Reference proteome</keyword>
<dbReference type="Pfam" id="PF00383">
    <property type="entry name" value="dCMP_cyt_deam_1"/>
    <property type="match status" value="1"/>
</dbReference>
<evidence type="ECO:0000256" key="3">
    <source>
        <dbReference type="ARBA" id="ARBA00006576"/>
    </source>
</evidence>
<evidence type="ECO:0000256" key="7">
    <source>
        <dbReference type="ARBA" id="ARBA00022801"/>
    </source>
</evidence>
<dbReference type="SUPFAM" id="SSF53927">
    <property type="entry name" value="Cytidine deaminase-like"/>
    <property type="match status" value="1"/>
</dbReference>
<evidence type="ECO:0000256" key="2">
    <source>
        <dbReference type="ARBA" id="ARBA00003949"/>
    </source>
</evidence>
<keyword evidence="7 15" id="KW-0378">Hydrolase</keyword>
<evidence type="ECO:0000256" key="8">
    <source>
        <dbReference type="ARBA" id="ARBA00022833"/>
    </source>
</evidence>
<dbReference type="GO" id="GO:0004126">
    <property type="term" value="F:cytidine deaminase activity"/>
    <property type="evidence" value="ECO:0007669"/>
    <property type="project" value="UniProtKB-UniRule"/>
</dbReference>
<dbReference type="NCBIfam" id="TIGR01354">
    <property type="entry name" value="cyt_deam_tetra"/>
    <property type="match status" value="1"/>
</dbReference>
<evidence type="ECO:0000256" key="1">
    <source>
        <dbReference type="ARBA" id="ARBA00001947"/>
    </source>
</evidence>
<comment type="function">
    <text evidence="2 15">This enzyme scavenges exogenous and endogenous cytidine and 2'-deoxycytidine for UMP synthesis.</text>
</comment>
<dbReference type="CDD" id="cd01283">
    <property type="entry name" value="cytidine_deaminase"/>
    <property type="match status" value="1"/>
</dbReference>
<dbReference type="Gene3D" id="3.40.140.10">
    <property type="entry name" value="Cytidine Deaminase, domain 2"/>
    <property type="match status" value="1"/>
</dbReference>
<evidence type="ECO:0000259" key="16">
    <source>
        <dbReference type="PROSITE" id="PS51747"/>
    </source>
</evidence>
<evidence type="ECO:0000256" key="11">
    <source>
        <dbReference type="ARBA" id="ARBA00049558"/>
    </source>
</evidence>
<evidence type="ECO:0000313" key="18">
    <source>
        <dbReference type="Proteomes" id="UP001319080"/>
    </source>
</evidence>
<sequence length="154" mass="16462">MGNFSILDTLEDLELGDQQLVQAAVKASAQAYAPYSQFHVGAALLLDNGVIVTGANHENAAYPSCMCAERVAIYAAAAQYPGMSIRKLAVIALRGGVAPLVSASSCGPCRQVMLEFEHRQNTPMEVVFQAPDNRWVKTSTAASLLPFAFSKDNL</sequence>
<gene>
    <name evidence="17" type="primary">cdd</name>
    <name evidence="17" type="ORF">KK062_18215</name>
</gene>
<dbReference type="InterPro" id="IPR050202">
    <property type="entry name" value="Cyt/Deoxycyt_deaminase"/>
</dbReference>
<comment type="catalytic activity">
    <reaction evidence="11 15">
        <text>cytidine + H2O + H(+) = uridine + NH4(+)</text>
        <dbReference type="Rhea" id="RHEA:16069"/>
        <dbReference type="ChEBI" id="CHEBI:15377"/>
        <dbReference type="ChEBI" id="CHEBI:15378"/>
        <dbReference type="ChEBI" id="CHEBI:16704"/>
        <dbReference type="ChEBI" id="CHEBI:17562"/>
        <dbReference type="ChEBI" id="CHEBI:28938"/>
        <dbReference type="EC" id="3.5.4.5"/>
    </reaction>
</comment>
<comment type="catalytic activity">
    <reaction evidence="10 15">
        <text>2'-deoxycytidine + H2O + H(+) = 2'-deoxyuridine + NH4(+)</text>
        <dbReference type="Rhea" id="RHEA:13433"/>
        <dbReference type="ChEBI" id="CHEBI:15377"/>
        <dbReference type="ChEBI" id="CHEBI:15378"/>
        <dbReference type="ChEBI" id="CHEBI:15698"/>
        <dbReference type="ChEBI" id="CHEBI:16450"/>
        <dbReference type="ChEBI" id="CHEBI:28938"/>
        <dbReference type="EC" id="3.5.4.5"/>
    </reaction>
</comment>